<evidence type="ECO:0000313" key="1">
    <source>
        <dbReference type="EMBL" id="KPA44996.1"/>
    </source>
</evidence>
<dbReference type="Proteomes" id="UP000037904">
    <property type="component" value="Unassembled WGS sequence"/>
</dbReference>
<dbReference type="EMBL" id="JXCE01000019">
    <property type="protein sequence ID" value="KPA44996.1"/>
    <property type="molecule type" value="Genomic_DNA"/>
</dbReference>
<protein>
    <submittedName>
        <fullName evidence="1">Uncharacterized protein</fullName>
    </submittedName>
</protein>
<proteinExistence type="predicted"/>
<comment type="caution">
    <text evidence="1">The sequence shown here is derived from an EMBL/GenBank/DDBJ whole genome shotgun (WGS) entry which is preliminary data.</text>
</comment>
<reference evidence="1 2" key="1">
    <citation type="submission" date="2015-04" db="EMBL/GenBank/DDBJ databases">
        <title>The draft genome sequence of Fusarium langsethiae, a T-2/HT-2 mycotoxin producer.</title>
        <authorList>
            <person name="Lysoe E."/>
            <person name="Divon H.H."/>
            <person name="Terzi V."/>
            <person name="Orru L."/>
            <person name="Lamontanara A."/>
            <person name="Kolseth A.-K."/>
            <person name="Frandsen R.J."/>
            <person name="Nielsen K."/>
            <person name="Thrane U."/>
        </authorList>
    </citation>
    <scope>NUCLEOTIDE SEQUENCE [LARGE SCALE GENOMIC DNA]</scope>
    <source>
        <strain evidence="1 2">Fl201059</strain>
    </source>
</reference>
<keyword evidence="2" id="KW-1185">Reference proteome</keyword>
<organism evidence="1 2">
    <name type="scientific">Fusarium langsethiae</name>
    <dbReference type="NCBI Taxonomy" id="179993"/>
    <lineage>
        <taxon>Eukaryota</taxon>
        <taxon>Fungi</taxon>
        <taxon>Dikarya</taxon>
        <taxon>Ascomycota</taxon>
        <taxon>Pezizomycotina</taxon>
        <taxon>Sordariomycetes</taxon>
        <taxon>Hypocreomycetidae</taxon>
        <taxon>Hypocreales</taxon>
        <taxon>Nectriaceae</taxon>
        <taxon>Fusarium</taxon>
    </lineage>
</organism>
<name>A0A0M9F3G1_FUSLA</name>
<accession>A0A0M9F3G1</accession>
<sequence length="238" mass="26628">MADQDPNLGTGYHDFVADSDIVTSRAPLTIIKNFTQLSPAERYWLSDHLRHWVKVVDGEDAEAFDLFITEDHRRRFNEKLFDGWTSLLGAREPPSAPAEKRKEDGRLQVSVWSEDLPLSGAAKRKRGDDDDDLATSEFIQWENSASVETVKAAALTQHDTHEKTRIRNFNENLLLMSARNYIVEAAKAGIKNAGTVQVKPSPVPELQQLTSTLDLLKQIHAHNARIIAIAESMLGSPC</sequence>
<dbReference type="OrthoDB" id="5106484at2759"/>
<dbReference type="AlphaFoldDB" id="A0A0M9F3G1"/>
<evidence type="ECO:0000313" key="2">
    <source>
        <dbReference type="Proteomes" id="UP000037904"/>
    </source>
</evidence>
<gene>
    <name evidence="1" type="ORF">FLAG1_02139</name>
</gene>